<keyword evidence="5 13" id="KW-0548">Nucleotidyltransferase</keyword>
<dbReference type="PANTHER" id="PTHR10670">
    <property type="entry name" value="DNA POLYMERASE EPSILON CATALYTIC SUBUNIT A"/>
    <property type="match status" value="1"/>
</dbReference>
<evidence type="ECO:0000256" key="7">
    <source>
        <dbReference type="ARBA" id="ARBA00022771"/>
    </source>
</evidence>
<evidence type="ECO:0000256" key="13">
    <source>
        <dbReference type="RuleBase" id="RU365029"/>
    </source>
</evidence>
<keyword evidence="13" id="KW-0238">DNA-binding</keyword>
<dbReference type="EC" id="2.7.7.7" evidence="13"/>
<dbReference type="Gene3D" id="3.90.1600.10">
    <property type="entry name" value="Palm domain of DNA polymerase"/>
    <property type="match status" value="1"/>
</dbReference>
<dbReference type="InterPro" id="IPR013697">
    <property type="entry name" value="DNA_pol_e_suA_C"/>
</dbReference>
<comment type="subcellular location">
    <subcellularLocation>
        <location evidence="1 13">Nucleus</location>
    </subcellularLocation>
</comment>
<keyword evidence="12 13" id="KW-0539">Nucleus</keyword>
<keyword evidence="6 13" id="KW-0479">Metal-binding</keyword>
<accession>A0ABM1AB98</accession>
<gene>
    <name evidence="17" type="primary">LOC101847914</name>
</gene>
<keyword evidence="3 13" id="KW-0004">4Fe-4S</keyword>
<name>A0ABM1AB98_APLCA</name>
<feature type="region of interest" description="Disordered" evidence="14">
    <location>
        <begin position="1"/>
        <end position="31"/>
    </location>
</feature>
<keyword evidence="9 13" id="KW-0239">DNA-directed DNA polymerase</keyword>
<keyword evidence="10 13" id="KW-0408">Iron</keyword>
<evidence type="ECO:0000256" key="4">
    <source>
        <dbReference type="ARBA" id="ARBA00022679"/>
    </source>
</evidence>
<keyword evidence="13" id="KW-0235">DNA replication</keyword>
<dbReference type="SMART" id="SM01159">
    <property type="entry name" value="DUF1744"/>
    <property type="match status" value="1"/>
</dbReference>
<evidence type="ECO:0000256" key="8">
    <source>
        <dbReference type="ARBA" id="ARBA00022833"/>
    </source>
</evidence>
<comment type="cofactor">
    <cofactor evidence="13">
        <name>[4Fe-4S] cluster</name>
        <dbReference type="ChEBI" id="CHEBI:49883"/>
    </cofactor>
</comment>
<sequence length="1517" mass="173398">MVLQNTGKFHAEKEGDNESAGGGAREDSTEKRLRRAVLNDEVDARFGYERYKDAAEKTGWLINMHPTDILDADKRLVSAVDYYFLQEDGGRFKATLVFKPYFFVAARGDCEREVASYLTRKFSGKIAAMETVHKEDLDLPNHLVGLKRSYIKLSFHSTEELIKVRKEIFPAVRKNKEQEKNSNNYTDLLKSHFGGEEALEVSKKISDQMENIVDLREYDVPYHVRVSIDLKIFVGHWYSVKGKGSHELEMWRREDLVAWPDPVVLAFDIETTKLPLKFPDAQTDQVMMISYMIDGQGYLICNSEIVSQHVDDFEYTPRPEFEGPFTVYNVPDEKSLLQKFFEHCQEVKPHVFVTYNGDFFDWPFVETRAALHDMDMFREIGFQRDSQGEYKSRPATHMDCFRWVKRDSYLPMGSQNLKAVAKAKLRYDPVELDPEEMCRMASEQPQVLANYSVSDAVATYYLYMKYVHPFIFALCTIIPMEPDEVLRKGSGTLCETLLMVQAYHANIVYPNKQESVLNKLTDDGHVLDSETYVGGHVEALESGVFRSDLPCRFRMVPAAFQTLHDAVERTLRHAIEVEEKIPMDTVTNFEEVCAEVREKLLHLRDCPNRLENPIIYHLDVGLFMRHFFLFKPILIVLLSPPAIVEEETCAACDFNRPGARCQRNMPWMWRGEFMPATKNEFYRIQQQLENEKFPPVFPDGPPRAFHQLSKEEQATFEKKRLADYCRKAYKKVHSTRMEERTATICQRENSFYVDTVRAFRDRRYEFKGLTKVWKNKLTEAEKKKDAAEMKKANGLVVLYDSLQLAHKCILNSFYGYVMRKGARWYSMEMAGIVCFTGANIITRAREIVEQIGRPLELDTDGIWCVLPASFPENYVVKTSNPKKAKVSVSYPGAMLNVMVKDYFTNDQYQELEDPNSLSYSTRSENSIFFEVDGPYLAMILPASKEEGKKLKKRYAVFNFDGSLAELKGFEVKRRGELQLIKIFQSSVFEAFLKGNSLEECYAAVAKVADYWLDVLYSKVVSDPNSNLACFVVFVGQLVETSQPGQFKLWALIGSDLHAIKLNVPRTFYVNQKTPKEGEGAMWKRVHRTLPRSHPAYHLYQYDVPEDVYLKHINDITADLSSPDVEGVYETQVPLEFRALARLGCVCTVGRDFARSMEGRETDVFDLDKLTFRSVAQFPYLSPGTIKHLYLYQHKSGTKSVFGLFNPMNKTAAVCVLDKAISDQMPNLGPLYNSERNSKISQDTDEELLPPAGLVFSVTVGRSAVERAKLAGLQRVLVDYKREKRGPTFIAVQSSYDLSHLTSLLPALQEFPLVPVHVSDSPALYAALDWQRVGCRRMLQHYLNSYMYIQSLMEQARYLHVPLGNVPADFTMFGCDLFLARLLAKHNHIMWASPTNRPDLGGKEADDNRLCMELEESSVVELNNPGAYSSVCVDLELTSLAVNTIVESGHINELEGASAVSFDAPQTSLEEMMQGQGAATMLASYDETALCATTFRILKLMVQGWLRDVTSHQNHHAD</sequence>
<dbReference type="InterPro" id="IPR043502">
    <property type="entry name" value="DNA/RNA_pol_sf"/>
</dbReference>
<keyword evidence="16" id="KW-1185">Reference proteome</keyword>
<dbReference type="InterPro" id="IPR006172">
    <property type="entry name" value="DNA-dir_DNA_pol_B"/>
</dbReference>
<keyword evidence="7 13" id="KW-0863">Zinc-finger</keyword>
<feature type="non-terminal residue" evidence="17">
    <location>
        <position position="1517"/>
    </location>
</feature>
<keyword evidence="4 13" id="KW-0808">Transferase</keyword>
<dbReference type="Gene3D" id="3.30.420.10">
    <property type="entry name" value="Ribonuclease H-like superfamily/Ribonuclease H"/>
    <property type="match status" value="1"/>
</dbReference>
<comment type="catalytic activity">
    <reaction evidence="13">
        <text>DNA(n) + a 2'-deoxyribonucleoside 5'-triphosphate = DNA(n+1) + diphosphate</text>
        <dbReference type="Rhea" id="RHEA:22508"/>
        <dbReference type="Rhea" id="RHEA-COMP:17339"/>
        <dbReference type="Rhea" id="RHEA-COMP:17340"/>
        <dbReference type="ChEBI" id="CHEBI:33019"/>
        <dbReference type="ChEBI" id="CHEBI:61560"/>
        <dbReference type="ChEBI" id="CHEBI:173112"/>
        <dbReference type="EC" id="2.7.7.7"/>
    </reaction>
</comment>
<dbReference type="InterPro" id="IPR036397">
    <property type="entry name" value="RNaseH_sf"/>
</dbReference>
<dbReference type="InterPro" id="IPR012337">
    <property type="entry name" value="RNaseH-like_sf"/>
</dbReference>
<dbReference type="InterPro" id="IPR023211">
    <property type="entry name" value="DNA_pol_palm_dom_sf"/>
</dbReference>
<evidence type="ECO:0000256" key="9">
    <source>
        <dbReference type="ARBA" id="ARBA00022932"/>
    </source>
</evidence>
<evidence type="ECO:0000313" key="17">
    <source>
        <dbReference type="RefSeq" id="XP_012944399.1"/>
    </source>
</evidence>
<evidence type="ECO:0000256" key="3">
    <source>
        <dbReference type="ARBA" id="ARBA00022485"/>
    </source>
</evidence>
<dbReference type="InterPro" id="IPR055191">
    <property type="entry name" value="POL2_thumb"/>
</dbReference>
<dbReference type="RefSeq" id="XP_012944399.1">
    <property type="nucleotide sequence ID" value="XM_013088945.2"/>
</dbReference>
<dbReference type="GeneID" id="101847914"/>
<dbReference type="SMART" id="SM00486">
    <property type="entry name" value="POLBc"/>
    <property type="match status" value="1"/>
</dbReference>
<protein>
    <recommendedName>
        <fullName evidence="13">DNA polymerase epsilon catalytic subunit</fullName>
        <ecNumber evidence="13">2.7.7.7</ecNumber>
    </recommendedName>
</protein>
<comment type="similarity">
    <text evidence="2 13">Belongs to the DNA polymerase type-B family.</text>
</comment>
<evidence type="ECO:0000256" key="10">
    <source>
        <dbReference type="ARBA" id="ARBA00023004"/>
    </source>
</evidence>
<dbReference type="PANTHER" id="PTHR10670:SF0">
    <property type="entry name" value="DNA POLYMERASE EPSILON CATALYTIC SUBUNIT A"/>
    <property type="match status" value="1"/>
</dbReference>
<dbReference type="InterPro" id="IPR029703">
    <property type="entry name" value="POL2"/>
</dbReference>
<dbReference type="Proteomes" id="UP000694888">
    <property type="component" value="Unplaced"/>
</dbReference>
<dbReference type="Pfam" id="PF03104">
    <property type="entry name" value="DNA_pol_B_exo1"/>
    <property type="match status" value="1"/>
</dbReference>
<dbReference type="CDD" id="cd05779">
    <property type="entry name" value="DNA_polB_epsilon_exo"/>
    <property type="match status" value="1"/>
</dbReference>
<reference evidence="17" key="1">
    <citation type="submission" date="2025-08" db="UniProtKB">
        <authorList>
            <consortium name="RefSeq"/>
        </authorList>
    </citation>
    <scope>IDENTIFICATION</scope>
</reference>
<dbReference type="InterPro" id="IPR006133">
    <property type="entry name" value="DNA-dir_DNA_pol_B_exonuc"/>
</dbReference>
<keyword evidence="8 13" id="KW-0862">Zinc</keyword>
<evidence type="ECO:0000259" key="15">
    <source>
        <dbReference type="SMART" id="SM01159"/>
    </source>
</evidence>
<evidence type="ECO:0000256" key="14">
    <source>
        <dbReference type="SAM" id="MobiDB-lite"/>
    </source>
</evidence>
<dbReference type="Gene3D" id="1.10.132.60">
    <property type="entry name" value="DNA polymerase family B, C-terminal domain"/>
    <property type="match status" value="1"/>
</dbReference>
<evidence type="ECO:0000256" key="6">
    <source>
        <dbReference type="ARBA" id="ARBA00022723"/>
    </source>
</evidence>
<feature type="domain" description="DNA polymerase epsilon catalytic subunit A C-terminal" evidence="15">
    <location>
        <begin position="1226"/>
        <end position="1517"/>
    </location>
</feature>
<organism evidence="16 17">
    <name type="scientific">Aplysia californica</name>
    <name type="common">California sea hare</name>
    <dbReference type="NCBI Taxonomy" id="6500"/>
    <lineage>
        <taxon>Eukaryota</taxon>
        <taxon>Metazoa</taxon>
        <taxon>Spiralia</taxon>
        <taxon>Lophotrochozoa</taxon>
        <taxon>Mollusca</taxon>
        <taxon>Gastropoda</taxon>
        <taxon>Heterobranchia</taxon>
        <taxon>Euthyneura</taxon>
        <taxon>Tectipleura</taxon>
        <taxon>Aplysiida</taxon>
        <taxon>Aplysioidea</taxon>
        <taxon>Aplysiidae</taxon>
        <taxon>Aplysia</taxon>
    </lineage>
</organism>
<dbReference type="InterPro" id="IPR042087">
    <property type="entry name" value="DNA_pol_B_thumb"/>
</dbReference>
<keyword evidence="11 13" id="KW-0411">Iron-sulfur</keyword>
<evidence type="ECO:0000256" key="1">
    <source>
        <dbReference type="ARBA" id="ARBA00004123"/>
    </source>
</evidence>
<evidence type="ECO:0000256" key="11">
    <source>
        <dbReference type="ARBA" id="ARBA00023014"/>
    </source>
</evidence>
<proteinExistence type="inferred from homology"/>
<dbReference type="Gene3D" id="3.30.342.10">
    <property type="entry name" value="DNA Polymerase, chain B, domain 1"/>
    <property type="match status" value="1"/>
</dbReference>
<dbReference type="SUPFAM" id="SSF53098">
    <property type="entry name" value="Ribonuclease H-like"/>
    <property type="match status" value="1"/>
</dbReference>
<evidence type="ECO:0000256" key="5">
    <source>
        <dbReference type="ARBA" id="ARBA00022695"/>
    </source>
</evidence>
<dbReference type="SUPFAM" id="SSF56672">
    <property type="entry name" value="DNA/RNA polymerases"/>
    <property type="match status" value="1"/>
</dbReference>
<evidence type="ECO:0000256" key="2">
    <source>
        <dbReference type="ARBA" id="ARBA00005755"/>
    </source>
</evidence>
<dbReference type="Pfam" id="PF08490">
    <property type="entry name" value="DUF1744"/>
    <property type="match status" value="1"/>
</dbReference>
<dbReference type="Pfam" id="PF22634">
    <property type="entry name" value="POL2_thumb"/>
    <property type="match status" value="1"/>
</dbReference>
<evidence type="ECO:0000256" key="12">
    <source>
        <dbReference type="ARBA" id="ARBA00023242"/>
    </source>
</evidence>
<comment type="function">
    <text evidence="13">DNA polymerase II participates in chromosomal DNA replication.</text>
</comment>
<evidence type="ECO:0000313" key="16">
    <source>
        <dbReference type="Proteomes" id="UP000694888"/>
    </source>
</evidence>